<dbReference type="GO" id="GO:0004822">
    <property type="term" value="F:isoleucine-tRNA ligase activity"/>
    <property type="evidence" value="ECO:0007669"/>
    <property type="project" value="UniProtKB-EC"/>
</dbReference>
<dbReference type="Gene3D" id="1.10.730.20">
    <property type="match status" value="1"/>
</dbReference>
<dbReference type="EMBL" id="JAUSWO010000001">
    <property type="protein sequence ID" value="MDQ0514209.1"/>
    <property type="molecule type" value="Genomic_DNA"/>
</dbReference>
<name>A0ABU0LZS9_9BACT</name>
<accession>A0ABU0LZS9</accession>
<comment type="function">
    <text evidence="8 10">Catalyzes the attachment of isoleucine to tRNA(Ile). As IleRS can inadvertently accommodate and process structurally similar amino acids such as valine, to avoid such errors it has two additional distinct tRNA(Ile)-dependent editing activities. One activity is designated as 'pretransfer' editing and involves the hydrolysis of activated Val-AMP. The other activity is designated 'posttransfer' editing and involves deacylation of mischarged Val-tRNA(Ile).</text>
</comment>
<feature type="short sequence motif" description="'HIGH' region" evidence="10">
    <location>
        <begin position="57"/>
        <end position="67"/>
    </location>
</feature>
<dbReference type="InterPro" id="IPR023585">
    <property type="entry name" value="Ile-tRNA-ligase_type1"/>
</dbReference>
<evidence type="ECO:0000256" key="8">
    <source>
        <dbReference type="ARBA" id="ARBA00025217"/>
    </source>
</evidence>
<feature type="binding site" evidence="10">
    <location>
        <position position="593"/>
    </location>
    <ligand>
        <name>ATP</name>
        <dbReference type="ChEBI" id="CHEBI:30616"/>
    </ligand>
</feature>
<dbReference type="CDD" id="cd07960">
    <property type="entry name" value="Anticodon_Ia_Ile_BEm"/>
    <property type="match status" value="1"/>
</dbReference>
<dbReference type="NCBIfam" id="TIGR00392">
    <property type="entry name" value="ileS"/>
    <property type="match status" value="1"/>
</dbReference>
<evidence type="ECO:0000256" key="1">
    <source>
        <dbReference type="ARBA" id="ARBA00006887"/>
    </source>
</evidence>
<evidence type="ECO:0000313" key="14">
    <source>
        <dbReference type="Proteomes" id="UP001240643"/>
    </source>
</evidence>
<dbReference type="HAMAP" id="MF_02002">
    <property type="entry name" value="Ile_tRNA_synth_type1"/>
    <property type="match status" value="1"/>
</dbReference>
<dbReference type="Proteomes" id="UP001240643">
    <property type="component" value="Unassembled WGS sequence"/>
</dbReference>
<proteinExistence type="inferred from homology"/>
<keyword evidence="6 10" id="KW-0648">Protein biosynthesis</keyword>
<evidence type="ECO:0000313" key="13">
    <source>
        <dbReference type="EMBL" id="MDQ0514209.1"/>
    </source>
</evidence>
<comment type="similarity">
    <text evidence="1 10">Belongs to the class-I aminoacyl-tRNA synthetase family. IleS type 1 subfamily.</text>
</comment>
<comment type="caution">
    <text evidence="13">The sequence shown here is derived from an EMBL/GenBank/DDBJ whole genome shotgun (WGS) entry which is preliminary data.</text>
</comment>
<protein>
    <recommendedName>
        <fullName evidence="10">Isoleucine--tRNA ligase</fullName>
        <ecNumber evidence="10">6.1.1.5</ecNumber>
    </recommendedName>
    <alternativeName>
        <fullName evidence="10">Isoleucyl-tRNA synthetase</fullName>
        <shortName evidence="10">IleRS</shortName>
    </alternativeName>
</protein>
<feature type="binding site" evidence="10">
    <location>
        <position position="549"/>
    </location>
    <ligand>
        <name>L-isoleucyl-5'-AMP</name>
        <dbReference type="ChEBI" id="CHEBI:178002"/>
    </ligand>
</feature>
<sequence length="900" mass="104622">MDYRKTLNIQTTPFEMRANLGTKELVLQKFWKDHQIYQKLLQQNQKNPQWVLHDGPPYANGNIHVGHAVNKILKDIIVRTKTFQGFYSPYIPGWDTHGLPIEWALIKQNKNTDPNLTPTEKRQNCKDFATEQLNNQKEQFQRLGMLSDFDDIYVTYNHQFEMDQLHVFMKMVQKNLVFRALKPVYWSWSSKTALAEAEIIYGNAESDSIYVGMATTTSFLEIPVGTKLMIWTTTPWTLPSNLAIAVHPDLEYHLVKINQETVIVSATRLTAVAELLKWNNPQILHTYKGQQLEYLKYVNPLLDEEHFVVVDEYVSDADGTGLVHNAPGFGVEDYTVCKRYGIEIYCPIDDDGKFDHQVKIPELKGVFYAKANALIIEWLQTKQALYFHDRFVHSVAHDWRTNKPLIYRATNQWFVNIDDIKLDIINVCKTIDSHPKWILKQLQDTVLRRKEWCISRQRLWGVPIPILFDGNNEPILDLEQIKYTISILQEKGCDAWFELSAEAFLSPKNRGLKGVTKSQDIMDVWFDSGTSYNILTHHHLNPQAELYLEGSDQFRGWFNSSLITSVIVNQQSPYKNLISHGFILDEKGFKMSKSKGNVVDPLKVCAESGADVLRLWVASTDYTDDMRLGKTIFEQAIDNYRKIRNSLFRFSLANLGDFNPATDMQTQLAEVDNYVLAEFHQTVQAYLQELDNYSFYRATKKLLNFLNFYSSWYFNLVKDVLYCNQANDPVRRQVQTVLYKILKTALVLLAPILPHTCEEAYQVLNEPSKQESVHLEKWVDLAWIKPQAFDQQKWEQFFKLKDLVYEETERLRDQKIINSNVEAKVEVNKKYQTQHFGPEQLTKYLMVAELSFQDLAEQDVRVTKTSQPICDRCKLHFPAEQLNQQNLSPRCANVLKNLAN</sequence>
<reference evidence="13" key="1">
    <citation type="submission" date="2023-07" db="EMBL/GenBank/DDBJ databases">
        <title>Genomic Encyclopedia of Type Strains, Phase IV (KMG-IV): sequencing the most valuable type-strain genomes for metagenomic binning, comparative biology and taxonomic classification.</title>
        <authorList>
            <person name="Goeker M."/>
        </authorList>
    </citation>
    <scope>NUCLEOTIDE SEQUENCE [LARGE SCALE GENOMIC DNA]</scope>
    <source>
        <strain evidence="13">DSM 21204</strain>
    </source>
</reference>
<gene>
    <name evidence="10" type="primary">ileS</name>
    <name evidence="13" type="ORF">J2Z62_000647</name>
</gene>
<dbReference type="PROSITE" id="PS00178">
    <property type="entry name" value="AA_TRNA_LIGASE_I"/>
    <property type="match status" value="1"/>
</dbReference>
<dbReference type="InterPro" id="IPR001412">
    <property type="entry name" value="aa-tRNA-synth_I_CS"/>
</dbReference>
<dbReference type="InterPro" id="IPR033708">
    <property type="entry name" value="Anticodon_Ile_BEm"/>
</dbReference>
<evidence type="ECO:0000256" key="4">
    <source>
        <dbReference type="ARBA" id="ARBA00022741"/>
    </source>
</evidence>
<dbReference type="Pfam" id="PF08264">
    <property type="entry name" value="Anticodon_1"/>
    <property type="match status" value="1"/>
</dbReference>
<keyword evidence="2 10" id="KW-0963">Cytoplasm</keyword>
<evidence type="ECO:0000256" key="6">
    <source>
        <dbReference type="ARBA" id="ARBA00022917"/>
    </source>
</evidence>
<dbReference type="Gene3D" id="3.40.50.620">
    <property type="entry name" value="HUPs"/>
    <property type="match status" value="2"/>
</dbReference>
<dbReference type="PANTHER" id="PTHR42765:SF1">
    <property type="entry name" value="ISOLEUCINE--TRNA LIGASE, MITOCHONDRIAL"/>
    <property type="match status" value="1"/>
</dbReference>
<evidence type="ECO:0000259" key="11">
    <source>
        <dbReference type="Pfam" id="PF00133"/>
    </source>
</evidence>
<keyword evidence="4 10" id="KW-0547">Nucleotide-binding</keyword>
<evidence type="ECO:0000259" key="12">
    <source>
        <dbReference type="Pfam" id="PF08264"/>
    </source>
</evidence>
<dbReference type="InterPro" id="IPR002300">
    <property type="entry name" value="aa-tRNA-synth_Ia"/>
</dbReference>
<evidence type="ECO:0000256" key="10">
    <source>
        <dbReference type="HAMAP-Rule" id="MF_02002"/>
    </source>
</evidence>
<comment type="caution">
    <text evidence="10">Lacks conserved residue(s) required for the propagation of feature annotation.</text>
</comment>
<dbReference type="InterPro" id="IPR009080">
    <property type="entry name" value="tRNAsynth_Ia_anticodon-bd"/>
</dbReference>
<dbReference type="RefSeq" id="WP_256547101.1">
    <property type="nucleotide sequence ID" value="NZ_CP101809.1"/>
</dbReference>
<dbReference type="InterPro" id="IPR013155">
    <property type="entry name" value="M/V/L/I-tRNA-synth_anticd-bd"/>
</dbReference>
<dbReference type="PRINTS" id="PR00984">
    <property type="entry name" value="TRNASYNTHILE"/>
</dbReference>
<dbReference type="EC" id="6.1.1.5" evidence="10"/>
<comment type="subunit">
    <text evidence="10">Monomer.</text>
</comment>
<dbReference type="PANTHER" id="PTHR42765">
    <property type="entry name" value="SOLEUCYL-TRNA SYNTHETASE"/>
    <property type="match status" value="1"/>
</dbReference>
<dbReference type="SUPFAM" id="SSF50677">
    <property type="entry name" value="ValRS/IleRS/LeuRS editing domain"/>
    <property type="match status" value="1"/>
</dbReference>
<dbReference type="InterPro" id="IPR014729">
    <property type="entry name" value="Rossmann-like_a/b/a_fold"/>
</dbReference>
<evidence type="ECO:0000256" key="2">
    <source>
        <dbReference type="ARBA" id="ARBA00022490"/>
    </source>
</evidence>
<keyword evidence="3 10" id="KW-0436">Ligase</keyword>
<keyword evidence="7 10" id="KW-0030">Aminoacyl-tRNA synthetase</keyword>
<organism evidence="13 14">
    <name type="scientific">Mycoplasmoides fastidiosum</name>
    <dbReference type="NCBI Taxonomy" id="92758"/>
    <lineage>
        <taxon>Bacteria</taxon>
        <taxon>Bacillati</taxon>
        <taxon>Mycoplasmatota</taxon>
        <taxon>Mycoplasmoidales</taxon>
        <taxon>Mycoplasmoidaceae</taxon>
        <taxon>Mycoplasmoides</taxon>
    </lineage>
</organism>
<dbReference type="SUPFAM" id="SSF52374">
    <property type="entry name" value="Nucleotidylyl transferase"/>
    <property type="match status" value="1"/>
</dbReference>
<feature type="domain" description="Methionyl/Valyl/Leucyl/Isoleucyl-tRNA synthetase anticodon-binding" evidence="12">
    <location>
        <begin position="672"/>
        <end position="826"/>
    </location>
</feature>
<dbReference type="InterPro" id="IPR002301">
    <property type="entry name" value="Ile-tRNA-ligase"/>
</dbReference>
<keyword evidence="14" id="KW-1185">Reference proteome</keyword>
<dbReference type="Gene3D" id="3.90.740.10">
    <property type="entry name" value="Valyl/Leucyl/Isoleucyl-tRNA synthetase, editing domain"/>
    <property type="match status" value="1"/>
</dbReference>
<dbReference type="SUPFAM" id="SSF47323">
    <property type="entry name" value="Anticodon-binding domain of a subclass of class I aminoacyl-tRNA synthetases"/>
    <property type="match status" value="1"/>
</dbReference>
<dbReference type="Pfam" id="PF00133">
    <property type="entry name" value="tRNA-synt_1"/>
    <property type="match status" value="1"/>
</dbReference>
<feature type="domain" description="Aminoacyl-tRNA synthetase class Ia" evidence="11">
    <location>
        <begin position="28"/>
        <end position="628"/>
    </location>
</feature>
<dbReference type="InterPro" id="IPR050081">
    <property type="entry name" value="Ile-tRNA_ligase"/>
</dbReference>
<keyword evidence="5 10" id="KW-0067">ATP-binding</keyword>
<evidence type="ECO:0000256" key="9">
    <source>
        <dbReference type="ARBA" id="ARBA00048359"/>
    </source>
</evidence>
<feature type="short sequence motif" description="'KMSKS' region" evidence="10">
    <location>
        <begin position="590"/>
        <end position="594"/>
    </location>
</feature>
<evidence type="ECO:0000256" key="3">
    <source>
        <dbReference type="ARBA" id="ARBA00022598"/>
    </source>
</evidence>
<comment type="catalytic activity">
    <reaction evidence="9 10">
        <text>tRNA(Ile) + L-isoleucine + ATP = L-isoleucyl-tRNA(Ile) + AMP + diphosphate</text>
        <dbReference type="Rhea" id="RHEA:11060"/>
        <dbReference type="Rhea" id="RHEA-COMP:9666"/>
        <dbReference type="Rhea" id="RHEA-COMP:9695"/>
        <dbReference type="ChEBI" id="CHEBI:30616"/>
        <dbReference type="ChEBI" id="CHEBI:33019"/>
        <dbReference type="ChEBI" id="CHEBI:58045"/>
        <dbReference type="ChEBI" id="CHEBI:78442"/>
        <dbReference type="ChEBI" id="CHEBI:78528"/>
        <dbReference type="ChEBI" id="CHEBI:456215"/>
        <dbReference type="EC" id="6.1.1.5"/>
    </reaction>
</comment>
<comment type="domain">
    <text evidence="10">IleRS has two distinct active sites: one for aminoacylation and one for editing. The misactivated valine is translocated from the active site to the editing site, which sterically excludes the correctly activated isoleucine. The single editing site contains two valyl binding pockets, one specific for each substrate (Val-AMP or Val-tRNA(Ile)).</text>
</comment>
<comment type="subcellular location">
    <subcellularLocation>
        <location evidence="10">Cytoplasm</location>
    </subcellularLocation>
</comment>
<evidence type="ECO:0000256" key="5">
    <source>
        <dbReference type="ARBA" id="ARBA00022840"/>
    </source>
</evidence>
<evidence type="ECO:0000256" key="7">
    <source>
        <dbReference type="ARBA" id="ARBA00023146"/>
    </source>
</evidence>
<dbReference type="InterPro" id="IPR009008">
    <property type="entry name" value="Val/Leu/Ile-tRNA-synth_edit"/>
</dbReference>